<dbReference type="GO" id="GO:0005886">
    <property type="term" value="C:plasma membrane"/>
    <property type="evidence" value="ECO:0007669"/>
    <property type="project" value="UniProtKB-SubCell"/>
</dbReference>
<evidence type="ECO:0000256" key="3">
    <source>
        <dbReference type="ARBA" id="ARBA00022692"/>
    </source>
</evidence>
<protein>
    <submittedName>
        <fullName evidence="7">Na+-driven multidrug efflux pump</fullName>
    </submittedName>
</protein>
<dbReference type="STRING" id="89065.SAMN05216605_104102"/>
<dbReference type="AlphaFoldDB" id="A0A1G7YX95"/>
<dbReference type="InterPro" id="IPR050833">
    <property type="entry name" value="Poly_Biosynth_Transport"/>
</dbReference>
<evidence type="ECO:0000256" key="1">
    <source>
        <dbReference type="ARBA" id="ARBA00004651"/>
    </source>
</evidence>
<evidence type="ECO:0000256" key="2">
    <source>
        <dbReference type="ARBA" id="ARBA00022475"/>
    </source>
</evidence>
<evidence type="ECO:0000256" key="4">
    <source>
        <dbReference type="ARBA" id="ARBA00022989"/>
    </source>
</evidence>
<feature type="transmembrane region" description="Helical" evidence="6">
    <location>
        <begin position="255"/>
        <end position="277"/>
    </location>
</feature>
<dbReference type="EMBL" id="FNCO01000004">
    <property type="protein sequence ID" value="SDH01192.1"/>
    <property type="molecule type" value="Genomic_DNA"/>
</dbReference>
<feature type="transmembrane region" description="Helical" evidence="6">
    <location>
        <begin position="12"/>
        <end position="35"/>
    </location>
</feature>
<proteinExistence type="predicted"/>
<dbReference type="PANTHER" id="PTHR30250">
    <property type="entry name" value="PST FAMILY PREDICTED COLANIC ACID TRANSPORTER"/>
    <property type="match status" value="1"/>
</dbReference>
<comment type="subcellular location">
    <subcellularLocation>
        <location evidence="1">Cell membrane</location>
        <topology evidence="1">Multi-pass membrane protein</topology>
    </subcellularLocation>
</comment>
<feature type="transmembrane region" description="Helical" evidence="6">
    <location>
        <begin position="223"/>
        <end position="243"/>
    </location>
</feature>
<evidence type="ECO:0000313" key="7">
    <source>
        <dbReference type="EMBL" id="SDH01192.1"/>
    </source>
</evidence>
<evidence type="ECO:0000256" key="5">
    <source>
        <dbReference type="ARBA" id="ARBA00023136"/>
    </source>
</evidence>
<dbReference type="OrthoDB" id="7030413at2"/>
<gene>
    <name evidence="7" type="ORF">SAMN05216605_104102</name>
</gene>
<feature type="transmembrane region" description="Helical" evidence="6">
    <location>
        <begin position="184"/>
        <end position="202"/>
    </location>
</feature>
<name>A0A1G7YX95_9PSED</name>
<feature type="transmembrane region" description="Helical" evidence="6">
    <location>
        <begin position="335"/>
        <end position="356"/>
    </location>
</feature>
<keyword evidence="2" id="KW-1003">Cell membrane</keyword>
<organism evidence="7 8">
    <name type="scientific">Pseudomonas abietaniphila</name>
    <dbReference type="NCBI Taxonomy" id="89065"/>
    <lineage>
        <taxon>Bacteria</taxon>
        <taxon>Pseudomonadati</taxon>
        <taxon>Pseudomonadota</taxon>
        <taxon>Gammaproteobacteria</taxon>
        <taxon>Pseudomonadales</taxon>
        <taxon>Pseudomonadaceae</taxon>
        <taxon>Pseudomonas</taxon>
    </lineage>
</organism>
<keyword evidence="8" id="KW-1185">Reference proteome</keyword>
<evidence type="ECO:0000256" key="6">
    <source>
        <dbReference type="SAM" id="Phobius"/>
    </source>
</evidence>
<evidence type="ECO:0000313" key="8">
    <source>
        <dbReference type="Proteomes" id="UP000182894"/>
    </source>
</evidence>
<dbReference type="Proteomes" id="UP000182894">
    <property type="component" value="Unassembled WGS sequence"/>
</dbReference>
<feature type="transmembrane region" description="Helical" evidence="6">
    <location>
        <begin position="393"/>
        <end position="414"/>
    </location>
</feature>
<feature type="transmembrane region" description="Helical" evidence="6">
    <location>
        <begin position="162"/>
        <end position="178"/>
    </location>
</feature>
<keyword evidence="5 6" id="KW-0472">Membrane</keyword>
<feature type="transmembrane region" description="Helical" evidence="6">
    <location>
        <begin position="298"/>
        <end position="323"/>
    </location>
</feature>
<feature type="transmembrane region" description="Helical" evidence="6">
    <location>
        <begin position="121"/>
        <end position="142"/>
    </location>
</feature>
<feature type="transmembrane region" description="Helical" evidence="6">
    <location>
        <begin position="82"/>
        <end position="109"/>
    </location>
</feature>
<dbReference type="RefSeq" id="WP_074752266.1">
    <property type="nucleotide sequence ID" value="NZ_FNCO01000004.1"/>
</dbReference>
<accession>A0A1G7YX95</accession>
<dbReference type="PANTHER" id="PTHR30250:SF11">
    <property type="entry name" value="O-ANTIGEN TRANSPORTER-RELATED"/>
    <property type="match status" value="1"/>
</dbReference>
<reference evidence="8" key="1">
    <citation type="submission" date="2016-10" db="EMBL/GenBank/DDBJ databases">
        <authorList>
            <person name="Varghese N."/>
            <person name="Submissions S."/>
        </authorList>
    </citation>
    <scope>NUCLEOTIDE SEQUENCE [LARGE SCALE GENOMIC DNA]</scope>
    <source>
        <strain evidence="8">ATCC 700689</strain>
    </source>
</reference>
<sequence>MHYYSQSIRTALAPFIMSRLIALSGISFVFILVAHKAPEDLGLFSYVLALLTVISTVFPLLLATAGNNAASLMDKPAELNSFFSGGFTLSLAVGALTAAACFLAVQVATNFSGTQHWDEESFWSISLVYILATPLIATNNFLQMFFESTGKANRVAETKLKITLFCSAVLMLSCVISNREDFKLCAMLYFPLSEAMTLLLLTKPLSKKRYYSPRDAKKILSPSLRGGLPIAAGMTGQKVYFYLLMERLARVGSGLTAELSVFMTVAGILLIPSLALAQIHSFQVSQHRSQSKDLYRSGLVWNAGIFLLTAFVISLLGKYAFYIVGGELMHYRSQLLATVILFIFSTSLLSLAVAHLRANGETLMPQLLINVIMLGLLMPLLYCLEPHQSSLEIFLMLQSGAAALSFSLLGLRIAHIHKTNR</sequence>
<feature type="transmembrane region" description="Helical" evidence="6">
    <location>
        <begin position="41"/>
        <end position="62"/>
    </location>
</feature>
<feature type="transmembrane region" description="Helical" evidence="6">
    <location>
        <begin position="363"/>
        <end position="381"/>
    </location>
</feature>
<keyword evidence="4 6" id="KW-1133">Transmembrane helix</keyword>
<keyword evidence="3 6" id="KW-0812">Transmembrane</keyword>